<keyword evidence="5 19" id="KW-0055">Arginine biosynthesis</keyword>
<dbReference type="eggNOG" id="COG0458">
    <property type="taxonomic scope" value="Bacteria"/>
</dbReference>
<feature type="binding site" evidence="19">
    <location>
        <position position="211"/>
    </location>
    <ligand>
        <name>ATP</name>
        <dbReference type="ChEBI" id="CHEBI:30616"/>
        <label>1</label>
    </ligand>
</feature>
<dbReference type="InterPro" id="IPR036897">
    <property type="entry name" value="CarbamoylP_synth_lsu_oligo_sf"/>
</dbReference>
<dbReference type="Pfam" id="PF02786">
    <property type="entry name" value="CPSase_L_D2"/>
    <property type="match status" value="2"/>
</dbReference>
<dbReference type="NCBIfam" id="NF003671">
    <property type="entry name" value="PRK05294.1"/>
    <property type="match status" value="1"/>
</dbReference>
<dbReference type="HAMAP" id="MF_01210_B">
    <property type="entry name" value="CPSase_L_chain_B"/>
    <property type="match status" value="1"/>
</dbReference>
<dbReference type="FunFam" id="3.30.1490.20:FF:000001">
    <property type="entry name" value="Carbamoyl-phosphate synthase large chain"/>
    <property type="match status" value="1"/>
</dbReference>
<dbReference type="PROSITE" id="PS50975">
    <property type="entry name" value="ATP_GRASP"/>
    <property type="match status" value="2"/>
</dbReference>
<feature type="region of interest" description="Carboxyphosphate synthetic domain" evidence="19">
    <location>
        <begin position="1"/>
        <end position="403"/>
    </location>
</feature>
<evidence type="ECO:0000256" key="2">
    <source>
        <dbReference type="ARBA" id="ARBA00004812"/>
    </source>
</evidence>
<dbReference type="UniPathway" id="UPA00070">
    <property type="reaction ID" value="UER00115"/>
</dbReference>
<dbReference type="Gene3D" id="3.40.50.1380">
    <property type="entry name" value="Methylglyoxal synthase-like domain"/>
    <property type="match status" value="1"/>
</dbReference>
<dbReference type="EMBL" id="CP000552">
    <property type="protein sequence ID" value="ABM72107.1"/>
    <property type="molecule type" value="Genomic_DNA"/>
</dbReference>
<comment type="catalytic activity">
    <reaction evidence="16 19">
        <text>hydrogencarbonate + L-glutamine + 2 ATP + H2O = carbamoyl phosphate + L-glutamate + 2 ADP + phosphate + 2 H(+)</text>
        <dbReference type="Rhea" id="RHEA:18633"/>
        <dbReference type="ChEBI" id="CHEBI:15377"/>
        <dbReference type="ChEBI" id="CHEBI:15378"/>
        <dbReference type="ChEBI" id="CHEBI:17544"/>
        <dbReference type="ChEBI" id="CHEBI:29985"/>
        <dbReference type="ChEBI" id="CHEBI:30616"/>
        <dbReference type="ChEBI" id="CHEBI:43474"/>
        <dbReference type="ChEBI" id="CHEBI:58228"/>
        <dbReference type="ChEBI" id="CHEBI:58359"/>
        <dbReference type="ChEBI" id="CHEBI:456216"/>
        <dbReference type="EC" id="6.3.5.5"/>
    </reaction>
</comment>
<feature type="binding site" evidence="19">
    <location>
        <position position="286"/>
    </location>
    <ligand>
        <name>Mg(2+)</name>
        <dbReference type="ChEBI" id="CHEBI:18420"/>
        <label>1</label>
    </ligand>
</feature>
<dbReference type="SMART" id="SM01096">
    <property type="entry name" value="CPSase_L_D3"/>
    <property type="match status" value="1"/>
</dbReference>
<feature type="binding site" evidence="19">
    <location>
        <position position="242"/>
    </location>
    <ligand>
        <name>ATP</name>
        <dbReference type="ChEBI" id="CHEBI:30616"/>
        <label>1</label>
    </ligand>
</feature>
<dbReference type="PANTHER" id="PTHR11405">
    <property type="entry name" value="CARBAMOYLTRANSFERASE FAMILY MEMBER"/>
    <property type="match status" value="1"/>
</dbReference>
<feature type="binding site" evidence="19">
    <location>
        <position position="868"/>
    </location>
    <ligand>
        <name>Mn(2+)</name>
        <dbReference type="ChEBI" id="CHEBI:29035"/>
        <label>4</label>
    </ligand>
</feature>
<comment type="catalytic activity">
    <reaction evidence="15 19">
        <text>hydrogencarbonate + NH4(+) + 2 ATP = carbamoyl phosphate + 2 ADP + phosphate + 2 H(+)</text>
        <dbReference type="Rhea" id="RHEA:18029"/>
        <dbReference type="ChEBI" id="CHEBI:15378"/>
        <dbReference type="ChEBI" id="CHEBI:17544"/>
        <dbReference type="ChEBI" id="CHEBI:28938"/>
        <dbReference type="ChEBI" id="CHEBI:30616"/>
        <dbReference type="ChEBI" id="CHEBI:43474"/>
        <dbReference type="ChEBI" id="CHEBI:58228"/>
        <dbReference type="ChEBI" id="CHEBI:456216"/>
        <dbReference type="EC" id="6.3.4.16"/>
    </reaction>
</comment>
<evidence type="ECO:0000256" key="17">
    <source>
        <dbReference type="ARBA" id="ARBA00057223"/>
    </source>
</evidence>
<dbReference type="GO" id="GO:0005524">
    <property type="term" value="F:ATP binding"/>
    <property type="evidence" value="ECO:0007669"/>
    <property type="project" value="UniProtKB-UniRule"/>
</dbReference>
<protein>
    <recommendedName>
        <fullName evidence="19">Carbamoyl phosphate synthase large chain</fullName>
        <ecNumber evidence="19">6.3.4.16</ecNumber>
        <ecNumber evidence="19">6.3.5.5</ecNumber>
    </recommendedName>
    <alternativeName>
        <fullName evidence="19">Carbamoyl phosphate synthetase ammonia chain</fullName>
    </alternativeName>
</protein>
<evidence type="ECO:0000259" key="20">
    <source>
        <dbReference type="PROSITE" id="PS50975"/>
    </source>
</evidence>
<organism evidence="22 23">
    <name type="scientific">Prochlorococcus marinus (strain MIT 9515)</name>
    <dbReference type="NCBI Taxonomy" id="167542"/>
    <lineage>
        <taxon>Bacteria</taxon>
        <taxon>Bacillati</taxon>
        <taxon>Cyanobacteriota</taxon>
        <taxon>Cyanophyceae</taxon>
        <taxon>Synechococcales</taxon>
        <taxon>Prochlorococcaceae</taxon>
        <taxon>Prochlorococcus</taxon>
    </lineage>
</organism>
<dbReference type="PRINTS" id="PR00098">
    <property type="entry name" value="CPSASE"/>
</dbReference>
<comment type="subunit">
    <text evidence="18 19">Composed of two chains; the small (or glutamine) chain promotes the hydrolysis of glutamine to ammonia, which is used by the large (or ammonia) chain to synthesize carbamoyl phosphate. Tetramer of heterodimers (alpha,beta)4.</text>
</comment>
<comment type="pathway">
    <text evidence="3 19">Amino-acid biosynthesis; L-arginine biosynthesis; carbamoyl phosphate from bicarbonate: step 1/1.</text>
</comment>
<evidence type="ECO:0000256" key="15">
    <source>
        <dbReference type="ARBA" id="ARBA00047359"/>
    </source>
</evidence>
<feature type="binding site" evidence="19">
    <location>
        <position position="216"/>
    </location>
    <ligand>
        <name>ATP</name>
        <dbReference type="ChEBI" id="CHEBI:30616"/>
        <label>1</label>
    </ligand>
</feature>
<dbReference type="InterPro" id="IPR005480">
    <property type="entry name" value="CPSase_lsu_oligo"/>
</dbReference>
<dbReference type="Pfam" id="PF02142">
    <property type="entry name" value="MGS"/>
    <property type="match status" value="1"/>
</dbReference>
<feature type="binding site" evidence="19">
    <location>
        <position position="302"/>
    </location>
    <ligand>
        <name>Mn(2+)</name>
        <dbReference type="ChEBI" id="CHEBI:29035"/>
        <label>2</label>
    </ligand>
</feature>
<feature type="domain" description="ATP-grasp" evidence="20">
    <location>
        <begin position="700"/>
        <end position="897"/>
    </location>
</feature>
<feature type="binding site" evidence="19">
    <location>
        <position position="300"/>
    </location>
    <ligand>
        <name>ATP</name>
        <dbReference type="ChEBI" id="CHEBI:30616"/>
        <label>1</label>
    </ligand>
</feature>
<comment type="function">
    <text evidence="17 19">Large subunit of the glutamine-dependent carbamoyl phosphate synthetase (CPSase). CPSase catalyzes the formation of carbamoyl phosphate from the ammonia moiety of glutamine, carbonate, and phosphate donated by ATP, constituting the first step of 2 biosynthetic pathways, one leading to arginine and/or urea and the other to pyrimidine nucleotides. The large subunit (synthetase) binds the substrates ammonia (free or transferred from glutamine from the small subunit), hydrogencarbonate and ATP and carries out an ATP-coupled ligase reaction, activating hydrogencarbonate by forming carboxy phosphate which reacts with ammonia to form carbamoyl phosphate.</text>
</comment>
<dbReference type="InterPro" id="IPR058047">
    <property type="entry name" value="CPSase_preATP-grasp"/>
</dbReference>
<dbReference type="FunFam" id="3.40.50.20:FF:000001">
    <property type="entry name" value="Carbamoyl-phosphate synthase large chain"/>
    <property type="match status" value="2"/>
</dbReference>
<evidence type="ECO:0000256" key="14">
    <source>
        <dbReference type="ARBA" id="ARBA00023211"/>
    </source>
</evidence>
<dbReference type="Proteomes" id="UP000001589">
    <property type="component" value="Chromosome"/>
</dbReference>
<evidence type="ECO:0000313" key="22">
    <source>
        <dbReference type="EMBL" id="ABM72107.1"/>
    </source>
</evidence>
<feature type="binding site" evidence="19">
    <location>
        <position position="868"/>
    </location>
    <ligand>
        <name>Mn(2+)</name>
        <dbReference type="ChEBI" id="CHEBI:29035"/>
        <label>3</label>
    </ligand>
</feature>
<keyword evidence="13 19" id="KW-0665">Pyrimidine biosynthesis</keyword>
<dbReference type="AlphaFoldDB" id="A2BWE6"/>
<dbReference type="InterPro" id="IPR033937">
    <property type="entry name" value="MGS_CPS_CarB"/>
</dbReference>
<evidence type="ECO:0000256" key="1">
    <source>
        <dbReference type="ARBA" id="ARBA00001936"/>
    </source>
</evidence>
<evidence type="ECO:0000256" key="18">
    <source>
        <dbReference type="ARBA" id="ARBA00062056"/>
    </source>
</evidence>
<feature type="binding site" evidence="19">
    <location>
        <position position="209"/>
    </location>
    <ligand>
        <name>ATP</name>
        <dbReference type="ChEBI" id="CHEBI:30616"/>
        <label>1</label>
    </ligand>
</feature>
<dbReference type="PROSITE" id="PS51855">
    <property type="entry name" value="MGS"/>
    <property type="match status" value="1"/>
</dbReference>
<evidence type="ECO:0000256" key="7">
    <source>
        <dbReference type="ARBA" id="ARBA00022605"/>
    </source>
</evidence>
<dbReference type="InterPro" id="IPR005483">
    <property type="entry name" value="CPSase_dom"/>
</dbReference>
<feature type="binding site" evidence="19">
    <location>
        <position position="870"/>
    </location>
    <ligand>
        <name>Mg(2+)</name>
        <dbReference type="ChEBI" id="CHEBI:18420"/>
        <label>4</label>
    </ligand>
</feature>
<feature type="binding site" evidence="19">
    <location>
        <position position="809"/>
    </location>
    <ligand>
        <name>ATP</name>
        <dbReference type="ChEBI" id="CHEBI:30616"/>
        <label>2</label>
    </ligand>
</feature>
<dbReference type="GO" id="GO:0006541">
    <property type="term" value="P:glutamine metabolic process"/>
    <property type="evidence" value="ECO:0007669"/>
    <property type="project" value="TreeGrafter"/>
</dbReference>
<dbReference type="GO" id="GO:0046872">
    <property type="term" value="F:metal ion binding"/>
    <property type="evidence" value="ECO:0007669"/>
    <property type="project" value="UniProtKB-KW"/>
</dbReference>
<keyword evidence="6 19" id="KW-0436">Ligase</keyword>
<feature type="binding site" evidence="19">
    <location>
        <position position="775"/>
    </location>
    <ligand>
        <name>ATP</name>
        <dbReference type="ChEBI" id="CHEBI:30616"/>
        <label>2</label>
    </ligand>
</feature>
<feature type="binding site" evidence="19">
    <location>
        <position position="810"/>
    </location>
    <ligand>
        <name>ATP</name>
        <dbReference type="ChEBI" id="CHEBI:30616"/>
        <label>2</label>
    </ligand>
</feature>
<feature type="domain" description="MGS-like" evidence="21">
    <location>
        <begin position="964"/>
        <end position="1100"/>
    </location>
</feature>
<feature type="binding site" evidence="19">
    <location>
        <position position="851"/>
    </location>
    <ligand>
        <name>Mn(2+)</name>
        <dbReference type="ChEBI" id="CHEBI:29035"/>
        <label>3</label>
    </ligand>
</feature>
<feature type="binding site" evidence="19">
    <location>
        <position position="851"/>
    </location>
    <ligand>
        <name>Mg(2+)</name>
        <dbReference type="ChEBI" id="CHEBI:18420"/>
        <label>3</label>
    </ligand>
</feature>
<dbReference type="SUPFAM" id="SSF52335">
    <property type="entry name" value="Methylglyoxal synthase-like"/>
    <property type="match status" value="1"/>
</dbReference>
<dbReference type="SUPFAM" id="SSF56059">
    <property type="entry name" value="Glutathione synthetase ATP-binding domain-like"/>
    <property type="match status" value="2"/>
</dbReference>
<dbReference type="Gene3D" id="3.30.1490.20">
    <property type="entry name" value="ATP-grasp fold, A domain"/>
    <property type="match status" value="1"/>
</dbReference>
<dbReference type="InterPro" id="IPR016185">
    <property type="entry name" value="PreATP-grasp_dom_sf"/>
</dbReference>
<dbReference type="Gene3D" id="1.10.1030.10">
    <property type="entry name" value="Carbamoyl-phosphate synthetase, large subunit oligomerisation domain"/>
    <property type="match status" value="1"/>
</dbReference>
<keyword evidence="11 19" id="KW-0067">ATP-binding</keyword>
<feature type="binding site" evidence="19">
    <location>
        <position position="808"/>
    </location>
    <ligand>
        <name>ATP</name>
        <dbReference type="ChEBI" id="CHEBI:30616"/>
        <label>2</label>
    </ligand>
</feature>
<dbReference type="STRING" id="167542.P9515_09001"/>
<comment type="similarity">
    <text evidence="4 19">Belongs to the CarB family.</text>
</comment>
<keyword evidence="10 19" id="KW-0547">Nucleotide-binding</keyword>
<dbReference type="EC" id="6.3.4.16" evidence="19"/>
<dbReference type="GO" id="GO:0006526">
    <property type="term" value="P:L-arginine biosynthetic process"/>
    <property type="evidence" value="ECO:0007669"/>
    <property type="project" value="UniProtKB-UniRule"/>
</dbReference>
<dbReference type="SUPFAM" id="SSF52440">
    <property type="entry name" value="PreATP-grasp domain"/>
    <property type="match status" value="2"/>
</dbReference>
<feature type="binding site" evidence="19">
    <location>
        <position position="302"/>
    </location>
    <ligand>
        <name>Mg(2+)</name>
        <dbReference type="ChEBI" id="CHEBI:18420"/>
        <label>2</label>
    </ligand>
</feature>
<evidence type="ECO:0000256" key="9">
    <source>
        <dbReference type="ARBA" id="ARBA00022737"/>
    </source>
</evidence>
<dbReference type="SMART" id="SM00851">
    <property type="entry name" value="MGS"/>
    <property type="match status" value="1"/>
</dbReference>
<feature type="binding site" evidence="19">
    <location>
        <position position="851"/>
    </location>
    <ligand>
        <name>ATP</name>
        <dbReference type="ChEBI" id="CHEBI:30616"/>
        <label>2</label>
    </ligand>
</feature>
<dbReference type="UniPathway" id="UPA00068">
    <property type="reaction ID" value="UER00171"/>
</dbReference>
<evidence type="ECO:0000313" key="23">
    <source>
        <dbReference type="Proteomes" id="UP000001589"/>
    </source>
</evidence>
<keyword evidence="8" id="KW-0479">Metal-binding</keyword>
<dbReference type="Gene3D" id="3.40.50.20">
    <property type="match status" value="2"/>
</dbReference>
<dbReference type="SUPFAM" id="SSF48108">
    <property type="entry name" value="Carbamoyl phosphate synthetase, large subunit connection domain"/>
    <property type="match status" value="1"/>
</dbReference>
<dbReference type="FunFam" id="1.10.1030.10:FF:000002">
    <property type="entry name" value="Carbamoyl-phosphate synthase large chain"/>
    <property type="match status" value="1"/>
</dbReference>
<feature type="binding site" evidence="19">
    <location>
        <position position="300"/>
    </location>
    <ligand>
        <name>Mg(2+)</name>
        <dbReference type="ChEBI" id="CHEBI:18420"/>
        <label>1</label>
    </ligand>
</feature>
<dbReference type="InterPro" id="IPR036914">
    <property type="entry name" value="MGS-like_dom_sf"/>
</dbReference>
<feature type="binding site" evidence="19">
    <location>
        <position position="300"/>
    </location>
    <ligand>
        <name>Mn(2+)</name>
        <dbReference type="ChEBI" id="CHEBI:29035"/>
        <label>2</label>
    </ligand>
</feature>
<feature type="binding site" evidence="19">
    <location>
        <position position="777"/>
    </location>
    <ligand>
        <name>ATP</name>
        <dbReference type="ChEBI" id="CHEBI:30616"/>
        <label>2</label>
    </ligand>
</feature>
<dbReference type="GeneID" id="60200908"/>
<feature type="binding site" evidence="19">
    <location>
        <position position="782"/>
    </location>
    <ligand>
        <name>ATP</name>
        <dbReference type="ChEBI" id="CHEBI:30616"/>
        <label>2</label>
    </ligand>
</feature>
<comment type="domain">
    <text evidence="19">The large subunit is composed of 2 ATP-grasp domains that are involved in binding the 2 ATP molecules needed for carbamoyl phosphate synthesis. The N-terminal ATP-grasp domain (referred to as the carboxyphosphate synthetic component) catalyzes the ATP-dependent phosphorylation of hydrogencarbonate to carboxyphosphate and the subsequent nucleophilic attack by ammonia to form a carbamate intermediate. The C-terminal ATP-grasp domain (referred to as the carbamoyl phosphate synthetic component) then catalyzes the phosphorylation of carbamate with the second ATP to form the end product carbamoyl phosphate. The reactive and unstable enzyme intermediates are sequentially channeled from one active site to the next through the interior of the protein over a distance of at least 96 A.</text>
</comment>
<dbReference type="PROSITE" id="PS51257">
    <property type="entry name" value="PROKAR_LIPOPROTEIN"/>
    <property type="match status" value="1"/>
</dbReference>
<dbReference type="InterPro" id="IPR006275">
    <property type="entry name" value="CPSase_lsu"/>
</dbReference>
<dbReference type="PROSITE" id="PS00866">
    <property type="entry name" value="CPSASE_1"/>
    <property type="match status" value="2"/>
</dbReference>
<dbReference type="RefSeq" id="WP_011820211.1">
    <property type="nucleotide sequence ID" value="NC_008817.1"/>
</dbReference>
<feature type="binding site" evidence="19">
    <location>
        <position position="300"/>
    </location>
    <ligand>
        <name>Mn(2+)</name>
        <dbReference type="ChEBI" id="CHEBI:29035"/>
        <label>1</label>
    </ligand>
</feature>
<dbReference type="NCBIfam" id="TIGR01369">
    <property type="entry name" value="CPSaseII_lrg"/>
    <property type="match status" value="1"/>
</dbReference>
<comment type="cofactor">
    <cofactor evidence="19">
        <name>Mg(2+)</name>
        <dbReference type="ChEBI" id="CHEBI:18420"/>
    </cofactor>
    <cofactor evidence="19">
        <name>Mn(2+)</name>
        <dbReference type="ChEBI" id="CHEBI:29035"/>
    </cofactor>
    <text evidence="19">Binds 4 Mg(2+) or Mn(2+) ions per subunit.</text>
</comment>
<evidence type="ECO:0000256" key="6">
    <source>
        <dbReference type="ARBA" id="ARBA00022598"/>
    </source>
</evidence>
<feature type="binding site" evidence="19">
    <location>
        <position position="736"/>
    </location>
    <ligand>
        <name>ATP</name>
        <dbReference type="ChEBI" id="CHEBI:30616"/>
        <label>2</label>
    </ligand>
</feature>
<feature type="binding site" evidence="19">
    <location>
        <position position="244"/>
    </location>
    <ligand>
        <name>ATP</name>
        <dbReference type="ChEBI" id="CHEBI:30616"/>
        <label>1</label>
    </ligand>
</feature>
<evidence type="ECO:0000256" key="10">
    <source>
        <dbReference type="ARBA" id="ARBA00022741"/>
    </source>
</evidence>
<dbReference type="KEGG" id="pmc:P9515_09001"/>
<comment type="cofactor">
    <cofactor evidence="1">
        <name>Mn(2+)</name>
        <dbReference type="ChEBI" id="CHEBI:29035"/>
    </cofactor>
</comment>
<evidence type="ECO:0000259" key="21">
    <source>
        <dbReference type="PROSITE" id="PS51855"/>
    </source>
</evidence>
<dbReference type="InterPro" id="IPR013815">
    <property type="entry name" value="ATP_grasp_subdomain_1"/>
</dbReference>
<dbReference type="GO" id="GO:0044205">
    <property type="term" value="P:'de novo' UMP biosynthetic process"/>
    <property type="evidence" value="ECO:0007669"/>
    <property type="project" value="UniProtKB-UniRule"/>
</dbReference>
<feature type="binding site" evidence="19">
    <location>
        <position position="300"/>
    </location>
    <ligand>
        <name>Mg(2+)</name>
        <dbReference type="ChEBI" id="CHEBI:18420"/>
        <label>2</label>
    </ligand>
</feature>
<feature type="binding site" evidence="19">
    <location>
        <position position="176"/>
    </location>
    <ligand>
        <name>ATP</name>
        <dbReference type="ChEBI" id="CHEBI:30616"/>
        <label>1</label>
    </ligand>
</feature>
<feature type="binding site" evidence="19">
    <location>
        <position position="177"/>
    </location>
    <ligand>
        <name>ATP</name>
        <dbReference type="ChEBI" id="CHEBI:30616"/>
        <label>1</label>
    </ligand>
</feature>
<dbReference type="EC" id="6.3.5.5" evidence="19"/>
<dbReference type="GO" id="GO:0004087">
    <property type="term" value="F:carbamoyl-phosphate synthase (ammonia) activity"/>
    <property type="evidence" value="ECO:0007669"/>
    <property type="project" value="UniProtKB-EC"/>
</dbReference>
<feature type="binding site" evidence="19">
    <location>
        <position position="868"/>
    </location>
    <ligand>
        <name>Mg(2+)</name>
        <dbReference type="ChEBI" id="CHEBI:18420"/>
        <label>3</label>
    </ligand>
</feature>
<feature type="binding site" evidence="19">
    <location>
        <position position="811"/>
    </location>
    <ligand>
        <name>ATP</name>
        <dbReference type="ChEBI" id="CHEBI:30616"/>
        <label>2</label>
    </ligand>
</feature>
<dbReference type="PANTHER" id="PTHR11405:SF53">
    <property type="entry name" value="CARBAMOYL-PHOSPHATE SYNTHASE [AMMONIA], MITOCHONDRIAL"/>
    <property type="match status" value="1"/>
</dbReference>
<keyword evidence="14" id="KW-0464">Manganese</keyword>
<gene>
    <name evidence="19 22" type="primary">carB</name>
    <name evidence="22" type="ordered locus">P9515_09001</name>
</gene>
<comment type="pathway">
    <text evidence="2 19">Pyrimidine metabolism; UMP biosynthesis via de novo pathway; (S)-dihydroorotate from bicarbonate: step 1/3.</text>
</comment>
<accession>A2BWE6</accession>
<name>A2BWE6_PROM5</name>
<feature type="binding site" evidence="19">
    <location>
        <position position="170"/>
    </location>
    <ligand>
        <name>ATP</name>
        <dbReference type="ChEBI" id="CHEBI:30616"/>
        <label>1</label>
    </ligand>
</feature>
<evidence type="ECO:0000256" key="13">
    <source>
        <dbReference type="ARBA" id="ARBA00022975"/>
    </source>
</evidence>
<feature type="binding site" evidence="19">
    <location>
        <position position="286"/>
    </location>
    <ligand>
        <name>Mn(2+)</name>
        <dbReference type="ChEBI" id="CHEBI:29035"/>
        <label>1</label>
    </ligand>
</feature>
<reference evidence="22 23" key="1">
    <citation type="journal article" date="2007" name="PLoS Genet.">
        <title>Patterns and implications of gene gain and loss in the evolution of Prochlorococcus.</title>
        <authorList>
            <person name="Kettler G.C."/>
            <person name="Martiny A.C."/>
            <person name="Huang K."/>
            <person name="Zucker J."/>
            <person name="Coleman M.L."/>
            <person name="Rodrigue S."/>
            <person name="Chen F."/>
            <person name="Lapidus A."/>
            <person name="Ferriera S."/>
            <person name="Johnson J."/>
            <person name="Steglich C."/>
            <person name="Church G.M."/>
            <person name="Richardson P."/>
            <person name="Chisholm S.W."/>
        </authorList>
    </citation>
    <scope>NUCLEOTIDE SEQUENCE [LARGE SCALE GENOMIC DNA]</scope>
    <source>
        <strain evidence="22 23">MIT 9515</strain>
    </source>
</reference>
<dbReference type="CDD" id="cd01424">
    <property type="entry name" value="MGS_CPS_II"/>
    <property type="match status" value="1"/>
</dbReference>
<feature type="binding site" evidence="19">
    <location>
        <position position="868"/>
    </location>
    <ligand>
        <name>Mg(2+)</name>
        <dbReference type="ChEBI" id="CHEBI:18420"/>
        <label>4</label>
    </ligand>
</feature>
<evidence type="ECO:0000256" key="8">
    <source>
        <dbReference type="ARBA" id="ARBA00022723"/>
    </source>
</evidence>
<dbReference type="GO" id="GO:0005737">
    <property type="term" value="C:cytoplasm"/>
    <property type="evidence" value="ECO:0007669"/>
    <property type="project" value="TreeGrafter"/>
</dbReference>
<dbReference type="Pfam" id="PF25596">
    <property type="entry name" value="CPSase_L_D1"/>
    <property type="match status" value="2"/>
</dbReference>
<feature type="binding site" evidence="19">
    <location>
        <position position="129"/>
    </location>
    <ligand>
        <name>ATP</name>
        <dbReference type="ChEBI" id="CHEBI:30616"/>
        <label>1</label>
    </ligand>
</feature>
<evidence type="ECO:0000256" key="5">
    <source>
        <dbReference type="ARBA" id="ARBA00022571"/>
    </source>
</evidence>
<feature type="region of interest" description="Allosteric domain" evidence="19">
    <location>
        <begin position="964"/>
        <end position="1100"/>
    </location>
</feature>
<proteinExistence type="inferred from homology"/>
<dbReference type="GO" id="GO:0004088">
    <property type="term" value="F:carbamoyl-phosphate synthase (glutamine-hydrolyzing) activity"/>
    <property type="evidence" value="ECO:0007669"/>
    <property type="project" value="UniProtKB-UniRule"/>
</dbReference>
<dbReference type="PROSITE" id="PS00867">
    <property type="entry name" value="CPSASE_2"/>
    <property type="match status" value="2"/>
</dbReference>
<keyword evidence="7 19" id="KW-0028">Amino-acid biosynthesis</keyword>
<evidence type="ECO:0000256" key="19">
    <source>
        <dbReference type="HAMAP-Rule" id="MF_01210"/>
    </source>
</evidence>
<dbReference type="Gene3D" id="3.30.470.20">
    <property type="entry name" value="ATP-grasp fold, B domain"/>
    <property type="match status" value="2"/>
</dbReference>
<evidence type="ECO:0000256" key="4">
    <source>
        <dbReference type="ARBA" id="ARBA00009799"/>
    </source>
</evidence>
<feature type="binding site" evidence="19">
    <location>
        <position position="870"/>
    </location>
    <ligand>
        <name>Mn(2+)</name>
        <dbReference type="ChEBI" id="CHEBI:29035"/>
        <label>4</label>
    </ligand>
</feature>
<evidence type="ECO:0000256" key="16">
    <source>
        <dbReference type="ARBA" id="ARBA00048816"/>
    </source>
</evidence>
<feature type="binding site" evidence="19">
    <location>
        <position position="286"/>
    </location>
    <ligand>
        <name>ATP</name>
        <dbReference type="ChEBI" id="CHEBI:30616"/>
        <label>1</label>
    </ligand>
</feature>
<dbReference type="HOGENOM" id="CLU_000513_1_0_3"/>
<dbReference type="InterPro" id="IPR011607">
    <property type="entry name" value="MGS-like_dom"/>
</dbReference>
<sequence>MPQRGDLKRILILGSGPIVIGQACEFDYSGTQACKALRKAGYEIILINSNPASIMTDPDIANKTYIEPLTPEIVSQIILKEKPDAILPTMGGQTALNLAVKLSESNFLKNNNVELIGADLKAINKAEDRKLFKESMEKINVNVCPSGIASDLVEAMKVSKQINSYPLIIRPAFTLGGVGGGIAYNLEEFNDLCKSGLDESPSNQILIEKSLIGWKEFELEVMRDTSDNVVIICSIENLDPMGVHTGDSITVAPAQTLTDKEYQRLRDLSLKIIREVGVETGGSNIQFAVNPNNGDVIVIEMNPRVSRSSALASKATGFPIAKIAALLSVGYTLDEIINDITKKTPACFEPSIDYVVTKVPRFAFEKFKGSSNILNTAMKSVGETMAIGRSFEESFQKALRSLEIGIFGWECDSIEDFNNENDLKNNLRNPTAERILIVKKAMEAGKSDSYINEITNIDLWFLEKLRNIFNFQNQFLKEKNLNEIDRDLMLRAKQIGFSDQQIAKLTDSDFFEVRNYRKKLNILPLYKTVDTCSAEFSSETPYHYSTYEESFSESNLHFSDNESYSNKANPAKKIMILGGGPNRIGQGIEFDYCCCHASYQSSSNGYQTIMVNSNPETVSTDYDTSDILYFEPVTFEDILNIIEAENPYGLIVQFGGQTPLKLSLPLSNWLKSKEGLKCNSKILGTSPLSIDIAEDREEFTKILKDLNIRQPLNGIARTQEEALSVSQNIGFPLVVRPSYVLGGRAMEIVKDKIELSRYISEAVKVSPDHPILLDQYLSNAIEIDVDALCDENGSVVIAGLMEHVEPAGIHSGDSACCLPSISLSQLTLETVKEWTKLIANRLNVVGLINLQFAVTNINHQENELYILEANPRASRTIPFVSKAIGKPVAKLATQLMQGSSLKDINYTEEIIPKYQAVKEAVLPFKRFPGSDTLLGPEMRSTGEVMGLAEDFGLAYAKSELASGNGVPSEGVAFLSTNDLDKDKLEEIARELIVLGFKLIATKGTASYLLNLGIEVDEVLKVHEGRPNIEDLIRSGLIQLVINTPIGSQAFHDDAYLRRAALEYNIPTFTTIPGAKAALQAIKSLRINKIDTLSLQEIHKD</sequence>
<evidence type="ECO:0000256" key="11">
    <source>
        <dbReference type="ARBA" id="ARBA00022840"/>
    </source>
</evidence>
<dbReference type="Pfam" id="PF02787">
    <property type="entry name" value="CPSase_L_D3"/>
    <property type="match status" value="1"/>
</dbReference>
<evidence type="ECO:0000256" key="12">
    <source>
        <dbReference type="ARBA" id="ARBA00022842"/>
    </source>
</evidence>
<dbReference type="FunFam" id="3.30.470.20:FF:000013">
    <property type="entry name" value="Carbamoyl-phosphate synthase large chain"/>
    <property type="match status" value="1"/>
</dbReference>
<evidence type="ECO:0000256" key="3">
    <source>
        <dbReference type="ARBA" id="ARBA00005077"/>
    </source>
</evidence>
<dbReference type="InterPro" id="IPR011761">
    <property type="entry name" value="ATP-grasp"/>
</dbReference>
<feature type="domain" description="ATP-grasp" evidence="20">
    <location>
        <begin position="133"/>
        <end position="329"/>
    </location>
</feature>
<dbReference type="FunFam" id="3.30.470.20:FF:000007">
    <property type="entry name" value="Carbamoyl-phosphate synthase large chain"/>
    <property type="match status" value="1"/>
</dbReference>
<feature type="binding site" evidence="19">
    <location>
        <position position="243"/>
    </location>
    <ligand>
        <name>ATP</name>
        <dbReference type="ChEBI" id="CHEBI:30616"/>
        <label>1</label>
    </ligand>
</feature>
<comment type="caution">
    <text evidence="19">Lacks conserved residue(s) required for the propagation of feature annotation.</text>
</comment>
<keyword evidence="9 19" id="KW-0677">Repeat</keyword>
<dbReference type="OrthoDB" id="9804197at2"/>
<feature type="binding site" evidence="19">
    <location>
        <position position="868"/>
    </location>
    <ligand>
        <name>ATP</name>
        <dbReference type="ChEBI" id="CHEBI:30616"/>
        <label>2</label>
    </ligand>
</feature>
<dbReference type="NCBIfam" id="NF009455">
    <property type="entry name" value="PRK12815.1"/>
    <property type="match status" value="1"/>
</dbReference>
<keyword evidence="12" id="KW-0460">Magnesium</keyword>
<dbReference type="InterPro" id="IPR005479">
    <property type="entry name" value="CPAse_ATP-bd"/>
</dbReference>